<dbReference type="PANTHER" id="PTHR43606:SF2">
    <property type="entry name" value="ALKALINE PHOSPHATASE FAMILY PROTEIN (AFU_ORTHOLOGUE AFUA_5G03860)"/>
    <property type="match status" value="1"/>
</dbReference>
<dbReference type="AlphaFoldDB" id="A0A318SJT0"/>
<dbReference type="PANTHER" id="PTHR43606">
    <property type="entry name" value="PHOSPHATASE, PUTATIVE (AFU_ORTHOLOGUE AFUA_6G08710)-RELATED"/>
    <property type="match status" value="1"/>
</dbReference>
<dbReference type="OrthoDB" id="327733at2"/>
<dbReference type="InterPro" id="IPR018946">
    <property type="entry name" value="PhoD-like_MPP"/>
</dbReference>
<evidence type="ECO:0000259" key="2">
    <source>
        <dbReference type="Pfam" id="PF16655"/>
    </source>
</evidence>
<dbReference type="InterPro" id="IPR038607">
    <property type="entry name" value="PhoD-like_sf"/>
</dbReference>
<evidence type="ECO:0000313" key="3">
    <source>
        <dbReference type="EMBL" id="PYE79147.1"/>
    </source>
</evidence>
<dbReference type="Gene3D" id="2.60.40.380">
    <property type="entry name" value="Purple acid phosphatase-like, N-terminal"/>
    <property type="match status" value="1"/>
</dbReference>
<dbReference type="InterPro" id="IPR029052">
    <property type="entry name" value="Metallo-depent_PP-like"/>
</dbReference>
<protein>
    <submittedName>
        <fullName evidence="3">Alkaline phosphatase D</fullName>
    </submittedName>
</protein>
<dbReference type="Pfam" id="PF09423">
    <property type="entry name" value="PhoD"/>
    <property type="match status" value="1"/>
</dbReference>
<dbReference type="RefSeq" id="WP_110464655.1">
    <property type="nucleotide sequence ID" value="NZ_JAMOFZ010000003.1"/>
</dbReference>
<dbReference type="Gene3D" id="3.60.21.70">
    <property type="entry name" value="PhoD-like phosphatase"/>
    <property type="match status" value="1"/>
</dbReference>
<organism evidence="3 4">
    <name type="scientific">Xylophilus ampelinus</name>
    <dbReference type="NCBI Taxonomy" id="54067"/>
    <lineage>
        <taxon>Bacteria</taxon>
        <taxon>Pseudomonadati</taxon>
        <taxon>Pseudomonadota</taxon>
        <taxon>Betaproteobacteria</taxon>
        <taxon>Burkholderiales</taxon>
        <taxon>Xylophilus</taxon>
    </lineage>
</organism>
<accession>A0A318SJT0</accession>
<dbReference type="InterPro" id="IPR032093">
    <property type="entry name" value="PhoD_N"/>
</dbReference>
<dbReference type="InterPro" id="IPR052900">
    <property type="entry name" value="Phospholipid_Metab_Enz"/>
</dbReference>
<dbReference type="SUPFAM" id="SSF56300">
    <property type="entry name" value="Metallo-dependent phosphatases"/>
    <property type="match status" value="1"/>
</dbReference>
<gene>
    <name evidence="3" type="ORF">DFQ15_103135</name>
</gene>
<keyword evidence="4" id="KW-1185">Reference proteome</keyword>
<feature type="domain" description="PhoD-like phosphatase metallophosphatase" evidence="1">
    <location>
        <begin position="141"/>
        <end position="492"/>
    </location>
</feature>
<feature type="domain" description="Phospholipase D N-terminal" evidence="2">
    <location>
        <begin position="37"/>
        <end position="128"/>
    </location>
</feature>
<sequence length="524" mass="57206">MDRRLWLRLAAALAATGTPPLRHALARGLRADPFACGVASGSPSEDGFVLWTRLDTAALPQPAAEVPVRWEIADDEGFRRIVRSGTAAALPALGHAVHVELAGLPPDRWFHYRFMAGDAVSTPGRTRTSPAAHTLAARLRFAFASCQRWEHGYYAAWRHLAAEQPDLVVFLGDYIYETATPRKPDRPLARIHALHRAVTLADYRDRYALHKSDPDLQAAHRACPWIVTWDDHEVENDYAGLHGRAAPADFLAQRGAAYQAFYENMPLRSDALVRGMAGLGTLGGVRVNERYAFGRLARFHVLDGRQFKDLQACRDPSRSSAGAVREDECPELQSPGRSFLGAAQERWLDAGLAEDAAGDATRWTVLAQQTLFSPRHYGPAGHATVPTDSWDGYPAARDRLIGAIAGHAPRNTVFVGGDIHQNYVCNLHADGARAAGPVIASEFCGTSVSSFSGTTQERVDALVRRNPQVVFADCEKRGYALADLTPRGWDTALRVVDDPARADSGIATLARFHVEDGRPGVHRG</sequence>
<dbReference type="CDD" id="cd07389">
    <property type="entry name" value="MPP_PhoD"/>
    <property type="match status" value="1"/>
</dbReference>
<comment type="caution">
    <text evidence="3">The sequence shown here is derived from an EMBL/GenBank/DDBJ whole genome shotgun (WGS) entry which is preliminary data.</text>
</comment>
<proteinExistence type="predicted"/>
<dbReference type="EMBL" id="QJTC01000003">
    <property type="protein sequence ID" value="PYE79147.1"/>
    <property type="molecule type" value="Genomic_DNA"/>
</dbReference>
<evidence type="ECO:0000259" key="1">
    <source>
        <dbReference type="Pfam" id="PF09423"/>
    </source>
</evidence>
<evidence type="ECO:0000313" key="4">
    <source>
        <dbReference type="Proteomes" id="UP000247540"/>
    </source>
</evidence>
<dbReference type="Proteomes" id="UP000247540">
    <property type="component" value="Unassembled WGS sequence"/>
</dbReference>
<reference evidence="3 4" key="1">
    <citation type="submission" date="2018-06" db="EMBL/GenBank/DDBJ databases">
        <title>Genomic Encyclopedia of Type Strains, Phase III (KMG-III): the genomes of soil and plant-associated and newly described type strains.</title>
        <authorList>
            <person name="Whitman W."/>
        </authorList>
    </citation>
    <scope>NUCLEOTIDE SEQUENCE [LARGE SCALE GENOMIC DNA]</scope>
    <source>
        <strain evidence="3 4">CECT 7646</strain>
    </source>
</reference>
<name>A0A318SJT0_9BURK</name>
<dbReference type="Pfam" id="PF16655">
    <property type="entry name" value="PhoD_N"/>
    <property type="match status" value="1"/>
</dbReference>